<feature type="transmembrane region" description="Helical" evidence="6">
    <location>
        <begin position="412"/>
        <end position="436"/>
    </location>
</feature>
<evidence type="ECO:0000256" key="3">
    <source>
        <dbReference type="ARBA" id="ARBA00022989"/>
    </source>
</evidence>
<dbReference type="PANTHER" id="PTHR42718:SF1">
    <property type="entry name" value="LOW AFFINITY AMMONIUM TRANSPORTER"/>
    <property type="match status" value="1"/>
</dbReference>
<evidence type="ECO:0000256" key="4">
    <source>
        <dbReference type="ARBA" id="ARBA00023136"/>
    </source>
</evidence>
<comment type="subcellular location">
    <subcellularLocation>
        <location evidence="1">Membrane</location>
        <topology evidence="1">Multi-pass membrane protein</topology>
    </subcellularLocation>
</comment>
<dbReference type="Gene3D" id="1.20.1250.20">
    <property type="entry name" value="MFS general substrate transporter like domains"/>
    <property type="match status" value="2"/>
</dbReference>
<dbReference type="Pfam" id="PF07690">
    <property type="entry name" value="MFS_1"/>
    <property type="match status" value="1"/>
</dbReference>
<dbReference type="GO" id="GO:0016020">
    <property type="term" value="C:membrane"/>
    <property type="evidence" value="ECO:0007669"/>
    <property type="project" value="UniProtKB-SubCell"/>
</dbReference>
<feature type="transmembrane region" description="Helical" evidence="6">
    <location>
        <begin position="442"/>
        <end position="461"/>
    </location>
</feature>
<dbReference type="PROSITE" id="PS50850">
    <property type="entry name" value="MFS"/>
    <property type="match status" value="1"/>
</dbReference>
<dbReference type="AlphaFoldDB" id="A0AAN6JLY7"/>
<feature type="compositionally biased region" description="Basic and acidic residues" evidence="5">
    <location>
        <begin position="587"/>
        <end position="607"/>
    </location>
</feature>
<gene>
    <name evidence="8" type="ORF">OC842_001457</name>
</gene>
<organism evidence="8 9">
    <name type="scientific">Tilletia horrida</name>
    <dbReference type="NCBI Taxonomy" id="155126"/>
    <lineage>
        <taxon>Eukaryota</taxon>
        <taxon>Fungi</taxon>
        <taxon>Dikarya</taxon>
        <taxon>Basidiomycota</taxon>
        <taxon>Ustilaginomycotina</taxon>
        <taxon>Exobasidiomycetes</taxon>
        <taxon>Tilletiales</taxon>
        <taxon>Tilletiaceae</taxon>
        <taxon>Tilletia</taxon>
    </lineage>
</organism>
<feature type="transmembrane region" description="Helical" evidence="6">
    <location>
        <begin position="21"/>
        <end position="41"/>
    </location>
</feature>
<keyword evidence="4 6" id="KW-0472">Membrane</keyword>
<feature type="domain" description="Major facilitator superfamily (MFS) profile" evidence="7">
    <location>
        <begin position="21"/>
        <end position="579"/>
    </location>
</feature>
<sequence>MGASFQPVLSGPAATARELGTIFLVCLCMLFTQAGVGNGIATLDYVSRTFGIADDPGKQSWLAASYSLLVGTLVLPMGSAGDLLGHKKLVVAGFAFYAFWSLIAGLSTYAGSHIFFDVCRGFQGAGPAMLLPNGVAILGRMYRAGSTRKYLAFCAFAGTAPSGFLVGAVFSGIFVQKTSVGWPLAFYVFAAVLSVTATVSVFVLPSEEELHAIHRRHEEQDRAAEREKDNGDKIDQGPTTMGTATAPFSQTAHSDGITDAASASSTVLHHTAPAEAAPGAGSKSPSPAALKDDAQAAGEAPSSDAPPARHFDWIGALLGVSALLLLNVAWNQGGVVGWSDPQTYVLLILGLLLGVAFVYSSFRLAHPLLPHDVWTGTNALVLGCVSLGWASFGLWSFYAWRFWLVIRQRSVLLATAYMSPAAFTGVVAAFGTGFLLRGLGPGPVLVTSLFFFCLGNVLLMTMPAQQTYWANSFVSMLLTPIGMDTSFPSASIIISDHLPHSRQGQAGSLVNTAINWSIAIGLGVGGTVEHYITRDLRRKHPELDEMEITLRGYRSALYVGAGLAGLGILLSLLNWALIARQAARQPSSRDKDGQVEEDGGRKELSAH</sequence>
<dbReference type="Proteomes" id="UP001176521">
    <property type="component" value="Unassembled WGS sequence"/>
</dbReference>
<feature type="transmembrane region" description="Helical" evidence="6">
    <location>
        <begin position="514"/>
        <end position="532"/>
    </location>
</feature>
<keyword evidence="9" id="KW-1185">Reference proteome</keyword>
<feature type="transmembrane region" description="Helical" evidence="6">
    <location>
        <begin position="473"/>
        <end position="494"/>
    </location>
</feature>
<proteinExistence type="predicted"/>
<feature type="region of interest" description="Disordered" evidence="5">
    <location>
        <begin position="217"/>
        <end position="255"/>
    </location>
</feature>
<feature type="compositionally biased region" description="Polar residues" evidence="5">
    <location>
        <begin position="237"/>
        <end position="253"/>
    </location>
</feature>
<feature type="transmembrane region" description="Helical" evidence="6">
    <location>
        <begin position="184"/>
        <end position="204"/>
    </location>
</feature>
<feature type="transmembrane region" description="Helical" evidence="6">
    <location>
        <begin position="556"/>
        <end position="578"/>
    </location>
</feature>
<evidence type="ECO:0000313" key="9">
    <source>
        <dbReference type="Proteomes" id="UP001176521"/>
    </source>
</evidence>
<feature type="transmembrane region" description="Helical" evidence="6">
    <location>
        <begin position="89"/>
        <end position="110"/>
    </location>
</feature>
<dbReference type="SUPFAM" id="SSF103473">
    <property type="entry name" value="MFS general substrate transporter"/>
    <property type="match status" value="1"/>
</dbReference>
<accession>A0AAN6JLY7</accession>
<evidence type="ECO:0000259" key="7">
    <source>
        <dbReference type="PROSITE" id="PS50850"/>
    </source>
</evidence>
<protein>
    <recommendedName>
        <fullName evidence="7">Major facilitator superfamily (MFS) profile domain-containing protein</fullName>
    </recommendedName>
</protein>
<evidence type="ECO:0000256" key="5">
    <source>
        <dbReference type="SAM" id="MobiDB-lite"/>
    </source>
</evidence>
<feature type="compositionally biased region" description="Basic and acidic residues" evidence="5">
    <location>
        <begin position="217"/>
        <end position="235"/>
    </location>
</feature>
<dbReference type="InterPro" id="IPR036259">
    <property type="entry name" value="MFS_trans_sf"/>
</dbReference>
<feature type="transmembrane region" description="Helical" evidence="6">
    <location>
        <begin position="342"/>
        <end position="359"/>
    </location>
</feature>
<feature type="region of interest" description="Disordered" evidence="5">
    <location>
        <begin position="585"/>
        <end position="607"/>
    </location>
</feature>
<feature type="transmembrane region" description="Helical" evidence="6">
    <location>
        <begin position="61"/>
        <end position="77"/>
    </location>
</feature>
<dbReference type="PANTHER" id="PTHR42718">
    <property type="entry name" value="MAJOR FACILITATOR SUPERFAMILY MULTIDRUG TRANSPORTER MFSC"/>
    <property type="match status" value="1"/>
</dbReference>
<evidence type="ECO:0000256" key="1">
    <source>
        <dbReference type="ARBA" id="ARBA00004141"/>
    </source>
</evidence>
<evidence type="ECO:0000256" key="6">
    <source>
        <dbReference type="SAM" id="Phobius"/>
    </source>
</evidence>
<dbReference type="EMBL" id="JAPDMQ010000052">
    <property type="protein sequence ID" value="KAK0537950.1"/>
    <property type="molecule type" value="Genomic_DNA"/>
</dbReference>
<dbReference type="InterPro" id="IPR020846">
    <property type="entry name" value="MFS_dom"/>
</dbReference>
<feature type="transmembrane region" description="Helical" evidence="6">
    <location>
        <begin position="379"/>
        <end position="400"/>
    </location>
</feature>
<evidence type="ECO:0000256" key="2">
    <source>
        <dbReference type="ARBA" id="ARBA00022692"/>
    </source>
</evidence>
<reference evidence="8" key="1">
    <citation type="journal article" date="2023" name="PhytoFront">
        <title>Draft Genome Resources of Seven Strains of Tilletia horrida, Causal Agent of Kernel Smut of Rice.</title>
        <authorList>
            <person name="Khanal S."/>
            <person name="Antony Babu S."/>
            <person name="Zhou X.G."/>
        </authorList>
    </citation>
    <scope>NUCLEOTIDE SEQUENCE</scope>
    <source>
        <strain evidence="8">TX3</strain>
    </source>
</reference>
<feature type="transmembrane region" description="Helical" evidence="6">
    <location>
        <begin position="150"/>
        <end position="175"/>
    </location>
</feature>
<name>A0AAN6JLY7_9BASI</name>
<dbReference type="GO" id="GO:0022857">
    <property type="term" value="F:transmembrane transporter activity"/>
    <property type="evidence" value="ECO:0007669"/>
    <property type="project" value="InterPro"/>
</dbReference>
<keyword evidence="3 6" id="KW-1133">Transmembrane helix</keyword>
<keyword evidence="2 6" id="KW-0812">Transmembrane</keyword>
<comment type="caution">
    <text evidence="8">The sequence shown here is derived from an EMBL/GenBank/DDBJ whole genome shotgun (WGS) entry which is preliminary data.</text>
</comment>
<evidence type="ECO:0000313" key="8">
    <source>
        <dbReference type="EMBL" id="KAK0537950.1"/>
    </source>
</evidence>
<feature type="region of interest" description="Disordered" evidence="5">
    <location>
        <begin position="273"/>
        <end position="304"/>
    </location>
</feature>
<dbReference type="InterPro" id="IPR011701">
    <property type="entry name" value="MFS"/>
</dbReference>